<protein>
    <recommendedName>
        <fullName evidence="3">DUF6535 domain-containing protein</fullName>
    </recommendedName>
</protein>
<feature type="transmembrane region" description="Helical" evidence="2">
    <location>
        <begin position="315"/>
        <end position="334"/>
    </location>
</feature>
<feature type="transmembrane region" description="Helical" evidence="2">
    <location>
        <begin position="278"/>
        <end position="303"/>
    </location>
</feature>
<reference evidence="5" key="1">
    <citation type="journal article" date="2017" name="Nat. Ecol. Evol.">
        <title>Genome expansion and lineage-specific genetic innovations in the forest pathogenic fungi Armillaria.</title>
        <authorList>
            <person name="Sipos G."/>
            <person name="Prasanna A.N."/>
            <person name="Walter M.C."/>
            <person name="O'Connor E."/>
            <person name="Balint B."/>
            <person name="Krizsan K."/>
            <person name="Kiss B."/>
            <person name="Hess J."/>
            <person name="Varga T."/>
            <person name="Slot J."/>
            <person name="Riley R."/>
            <person name="Boka B."/>
            <person name="Rigling D."/>
            <person name="Barry K."/>
            <person name="Lee J."/>
            <person name="Mihaltcheva S."/>
            <person name="LaButti K."/>
            <person name="Lipzen A."/>
            <person name="Waldron R."/>
            <person name="Moloney N.M."/>
            <person name="Sperisen C."/>
            <person name="Kredics L."/>
            <person name="Vagvoelgyi C."/>
            <person name="Patrignani A."/>
            <person name="Fitzpatrick D."/>
            <person name="Nagy I."/>
            <person name="Doyle S."/>
            <person name="Anderson J.B."/>
            <person name="Grigoriev I.V."/>
            <person name="Gueldener U."/>
            <person name="Muensterkoetter M."/>
            <person name="Nagy L.G."/>
        </authorList>
    </citation>
    <scope>NUCLEOTIDE SEQUENCE [LARGE SCALE GENOMIC DNA]</scope>
    <source>
        <strain evidence="5">C18/9</strain>
    </source>
</reference>
<keyword evidence="2" id="KW-0472">Membrane</keyword>
<accession>A0A284S6W3</accession>
<keyword evidence="2" id="KW-1133">Transmembrane helix</keyword>
<feature type="transmembrane region" description="Helical" evidence="2">
    <location>
        <begin position="114"/>
        <end position="133"/>
    </location>
</feature>
<feature type="compositionally biased region" description="Polar residues" evidence="1">
    <location>
        <begin position="24"/>
        <end position="36"/>
    </location>
</feature>
<keyword evidence="5" id="KW-1185">Reference proteome</keyword>
<dbReference type="Pfam" id="PF20153">
    <property type="entry name" value="DUF6535"/>
    <property type="match status" value="1"/>
</dbReference>
<evidence type="ECO:0000256" key="1">
    <source>
        <dbReference type="SAM" id="MobiDB-lite"/>
    </source>
</evidence>
<proteinExistence type="predicted"/>
<feature type="compositionally biased region" description="Basic and acidic residues" evidence="1">
    <location>
        <begin position="14"/>
        <end position="23"/>
    </location>
</feature>
<dbReference type="EMBL" id="FUEG01000037">
    <property type="protein sequence ID" value="SJL16741.1"/>
    <property type="molecule type" value="Genomic_DNA"/>
</dbReference>
<evidence type="ECO:0000256" key="2">
    <source>
        <dbReference type="SAM" id="Phobius"/>
    </source>
</evidence>
<gene>
    <name evidence="4" type="ORF">ARMOST_20270</name>
</gene>
<dbReference type="InterPro" id="IPR045338">
    <property type="entry name" value="DUF6535"/>
</dbReference>
<dbReference type="OrthoDB" id="3219854at2759"/>
<evidence type="ECO:0000313" key="4">
    <source>
        <dbReference type="EMBL" id="SJL16741.1"/>
    </source>
</evidence>
<keyword evidence="2" id="KW-0812">Transmembrane</keyword>
<dbReference type="AlphaFoldDB" id="A0A284S6W3"/>
<dbReference type="Proteomes" id="UP000219338">
    <property type="component" value="Unassembled WGS sequence"/>
</dbReference>
<feature type="domain" description="DUF6535" evidence="3">
    <location>
        <begin position="92"/>
        <end position="272"/>
    </location>
</feature>
<evidence type="ECO:0000313" key="5">
    <source>
        <dbReference type="Proteomes" id="UP000219338"/>
    </source>
</evidence>
<name>A0A284S6W3_ARMOS</name>
<feature type="region of interest" description="Disordered" evidence="1">
    <location>
        <begin position="1"/>
        <end position="60"/>
    </location>
</feature>
<evidence type="ECO:0000259" key="3">
    <source>
        <dbReference type="Pfam" id="PF20153"/>
    </source>
</evidence>
<sequence>MPPIDIVPDEDNEDLQRLPHDTQGDTGTSAGDSQPEAQEAARTAHSQRKSTRHFFGIPQRGPQVRGNDPFDYEQRFPEDKRYEELSPLARVWRTYLEECGAFDIEMLEGWRDGLDVLLVFAGLFSAVVTTFVVQTSQNLQVNYGQITATLLFELIDVQRAAANGTLVNNVPRSDLTPFSDFRPTISDSLINGLWFTSLSFSLATALFAVLTKQWIHQYIAVPSGTPRDRCRVRQFRYMGLEQWGVGFIIGLLPVLLSASLGIFLVGLVLFLVPLQVTIASIVGAITLISFAAYFVSNFLPIMYPSCPYKTPLSQYIFLSYAYIIRLITLVSSSFTPTKPPPCKFRDVERAAVELRADDLDVYALGWLSNMSSNRSVQNIVIQSTSALPLRSVEPLKQYVERFSEMFNHHDFDRMAITGQESIIDRLIRVSLRFHNWYPWLKGIDRSATETYAEVLCVDHLNSSRTDEIANLVKAQLMQSPIPIPIPDQRLRLQPIVWAHLLQQLLPFTLDSGLITLFLMIPPDYWRADYKPPPLFPKNNMKIRSISDEDHCAVSLHYAVYRHLYPDIADACFEGLTHVVDSLFHPDPATDEFPAPQDPHLLWLLTLAGSLSIRRTAITNPSMDMIFGKVLGNIGTYMGVDETPLSADETPSFELDGNRYAVLRLLYTLLSSDDLNDTMPVAHQRTMLIRFLRVLNTTTPLPRFLPFNWCTPTMAFNFTQIAFVSPDWTLNISESAMTLKFVYEFLQLGGPIANQIFSRFVSERLLDDVAKLRGDGRISQCRGRLRGILGAFVNGIRSSDAAVAYLFELDNIFAVCAMYIIWRDIPRLRLLAQCYPDHPVWTECLQKLDTIPEHFELPSKHWRERILHTVSDFRALFEGGESEILNARSTVSSLWRRLRRRDGNIGKELTGAGHV</sequence>
<feature type="transmembrane region" description="Helical" evidence="2">
    <location>
        <begin position="243"/>
        <end position="272"/>
    </location>
</feature>
<feature type="transmembrane region" description="Helical" evidence="2">
    <location>
        <begin position="189"/>
        <end position="210"/>
    </location>
</feature>
<organism evidence="4 5">
    <name type="scientific">Armillaria ostoyae</name>
    <name type="common">Armillaria root rot fungus</name>
    <dbReference type="NCBI Taxonomy" id="47428"/>
    <lineage>
        <taxon>Eukaryota</taxon>
        <taxon>Fungi</taxon>
        <taxon>Dikarya</taxon>
        <taxon>Basidiomycota</taxon>
        <taxon>Agaricomycotina</taxon>
        <taxon>Agaricomycetes</taxon>
        <taxon>Agaricomycetidae</taxon>
        <taxon>Agaricales</taxon>
        <taxon>Marasmiineae</taxon>
        <taxon>Physalacriaceae</taxon>
        <taxon>Armillaria</taxon>
    </lineage>
</organism>